<dbReference type="Pfam" id="PF13181">
    <property type="entry name" value="TPR_8"/>
    <property type="match status" value="1"/>
</dbReference>
<evidence type="ECO:0000256" key="1">
    <source>
        <dbReference type="ARBA" id="ARBA00022737"/>
    </source>
</evidence>
<proteinExistence type="inferred from homology"/>
<dbReference type="InterPro" id="IPR011990">
    <property type="entry name" value="TPR-like_helical_dom_sf"/>
</dbReference>
<dbReference type="PANTHER" id="PTHR16193">
    <property type="entry name" value="TETRATRICOPEPTIDE REPEAT PROTEIN 27"/>
    <property type="match status" value="1"/>
</dbReference>
<dbReference type="AlphaFoldDB" id="A0A8K0KEQ9"/>
<evidence type="ECO:0000313" key="4">
    <source>
        <dbReference type="EMBL" id="KAG8232676.1"/>
    </source>
</evidence>
<dbReference type="OrthoDB" id="1936594at2759"/>
<accession>A0A8K0KEQ9</accession>
<keyword evidence="5" id="KW-1185">Reference proteome</keyword>
<gene>
    <name evidence="4" type="ORF">J437_LFUL009922</name>
</gene>
<evidence type="ECO:0000313" key="5">
    <source>
        <dbReference type="Proteomes" id="UP000792457"/>
    </source>
</evidence>
<sequence>MLSQPRIWCMQFTVLLERSRLESNHSRTVERSMMQVQALVDALKDEKPDAKIRQKYFYICRMPPSWKVEAELAHLLLSLGAVNSALEIFLQIQLWEEVIVCYTILELRHKAVEVIEQQLAAKETVKMWCLLGDAKDDVQCYEKAWELSKHKSARAQRHWGLYFYFKGQYKEAIPHMQKSLDINSLQLLLWSRLGFSALSIENWELAASAYRRYCSLDTENFENWNNLAKAYIKSGQKARAWKALQEALKCNFENWKVWDNLMVVSTDCGEFDE</sequence>
<dbReference type="EMBL" id="KZ308641">
    <property type="protein sequence ID" value="KAG8232676.1"/>
    <property type="molecule type" value="Genomic_DNA"/>
</dbReference>
<dbReference type="InterPro" id="IPR019734">
    <property type="entry name" value="TPR_rpt"/>
</dbReference>
<protein>
    <recommendedName>
        <fullName evidence="6">Tetratricopeptide repeat protein</fullName>
    </recommendedName>
</protein>
<evidence type="ECO:0000256" key="3">
    <source>
        <dbReference type="ARBA" id="ARBA00024020"/>
    </source>
</evidence>
<name>A0A8K0KEQ9_LADFU</name>
<reference evidence="4" key="2">
    <citation type="submission" date="2017-10" db="EMBL/GenBank/DDBJ databases">
        <title>Ladona fulva Genome sequencing and assembly.</title>
        <authorList>
            <person name="Murali S."/>
            <person name="Richards S."/>
            <person name="Bandaranaike D."/>
            <person name="Bellair M."/>
            <person name="Blankenburg K."/>
            <person name="Chao H."/>
            <person name="Dinh H."/>
            <person name="Doddapaneni H."/>
            <person name="Dugan-Rocha S."/>
            <person name="Elkadiri S."/>
            <person name="Gnanaolivu R."/>
            <person name="Hernandez B."/>
            <person name="Skinner E."/>
            <person name="Javaid M."/>
            <person name="Lee S."/>
            <person name="Li M."/>
            <person name="Ming W."/>
            <person name="Munidasa M."/>
            <person name="Muniz J."/>
            <person name="Nguyen L."/>
            <person name="Hughes D."/>
            <person name="Osuji N."/>
            <person name="Pu L.-L."/>
            <person name="Puazo M."/>
            <person name="Qu C."/>
            <person name="Quiroz J."/>
            <person name="Raj R."/>
            <person name="Weissenberger G."/>
            <person name="Xin Y."/>
            <person name="Zou X."/>
            <person name="Han Y."/>
            <person name="Worley K."/>
            <person name="Muzny D."/>
            <person name="Gibbs R."/>
        </authorList>
    </citation>
    <scope>NUCLEOTIDE SEQUENCE</scope>
    <source>
        <strain evidence="4">Sampled in the wild</strain>
    </source>
</reference>
<reference evidence="4" key="1">
    <citation type="submission" date="2013-04" db="EMBL/GenBank/DDBJ databases">
        <authorList>
            <person name="Qu J."/>
            <person name="Murali S.C."/>
            <person name="Bandaranaike D."/>
            <person name="Bellair M."/>
            <person name="Blankenburg K."/>
            <person name="Chao H."/>
            <person name="Dinh H."/>
            <person name="Doddapaneni H."/>
            <person name="Downs B."/>
            <person name="Dugan-Rocha S."/>
            <person name="Elkadiri S."/>
            <person name="Gnanaolivu R.D."/>
            <person name="Hernandez B."/>
            <person name="Javaid M."/>
            <person name="Jayaseelan J.C."/>
            <person name="Lee S."/>
            <person name="Li M."/>
            <person name="Ming W."/>
            <person name="Munidasa M."/>
            <person name="Muniz J."/>
            <person name="Nguyen L."/>
            <person name="Ongeri F."/>
            <person name="Osuji N."/>
            <person name="Pu L.-L."/>
            <person name="Puazo M."/>
            <person name="Qu C."/>
            <person name="Quiroz J."/>
            <person name="Raj R."/>
            <person name="Weissenberger G."/>
            <person name="Xin Y."/>
            <person name="Zou X."/>
            <person name="Han Y."/>
            <person name="Richards S."/>
            <person name="Worley K."/>
            <person name="Muzny D."/>
            <person name="Gibbs R."/>
        </authorList>
    </citation>
    <scope>NUCLEOTIDE SEQUENCE</scope>
    <source>
        <strain evidence="4">Sampled in the wild</strain>
    </source>
</reference>
<evidence type="ECO:0000256" key="2">
    <source>
        <dbReference type="ARBA" id="ARBA00022803"/>
    </source>
</evidence>
<comment type="similarity">
    <text evidence="3">Belongs to the TTC27 family.</text>
</comment>
<organism evidence="4 5">
    <name type="scientific">Ladona fulva</name>
    <name type="common">Scarce chaser dragonfly</name>
    <name type="synonym">Libellula fulva</name>
    <dbReference type="NCBI Taxonomy" id="123851"/>
    <lineage>
        <taxon>Eukaryota</taxon>
        <taxon>Metazoa</taxon>
        <taxon>Ecdysozoa</taxon>
        <taxon>Arthropoda</taxon>
        <taxon>Hexapoda</taxon>
        <taxon>Insecta</taxon>
        <taxon>Pterygota</taxon>
        <taxon>Palaeoptera</taxon>
        <taxon>Odonata</taxon>
        <taxon>Epiprocta</taxon>
        <taxon>Anisoptera</taxon>
        <taxon>Libelluloidea</taxon>
        <taxon>Libellulidae</taxon>
        <taxon>Ladona</taxon>
    </lineage>
</organism>
<dbReference type="PANTHER" id="PTHR16193:SF0">
    <property type="entry name" value="TETRATRICOPEPTIDE REPEAT PROTEIN 27"/>
    <property type="match status" value="1"/>
</dbReference>
<dbReference type="InterPro" id="IPR044244">
    <property type="entry name" value="TTC27/Emw1"/>
</dbReference>
<keyword evidence="2" id="KW-0802">TPR repeat</keyword>
<keyword evidence="1" id="KW-0677">Repeat</keyword>
<dbReference type="SUPFAM" id="SSF48452">
    <property type="entry name" value="TPR-like"/>
    <property type="match status" value="1"/>
</dbReference>
<evidence type="ECO:0008006" key="6">
    <source>
        <dbReference type="Google" id="ProtNLM"/>
    </source>
</evidence>
<feature type="non-terminal residue" evidence="4">
    <location>
        <position position="1"/>
    </location>
</feature>
<comment type="caution">
    <text evidence="4">The sequence shown here is derived from an EMBL/GenBank/DDBJ whole genome shotgun (WGS) entry which is preliminary data.</text>
</comment>
<dbReference type="Gene3D" id="1.25.40.10">
    <property type="entry name" value="Tetratricopeptide repeat domain"/>
    <property type="match status" value="1"/>
</dbReference>
<dbReference type="Proteomes" id="UP000792457">
    <property type="component" value="Unassembled WGS sequence"/>
</dbReference>
<dbReference type="SMART" id="SM00028">
    <property type="entry name" value="TPR"/>
    <property type="match status" value="3"/>
</dbReference>